<comment type="caution">
    <text evidence="1">The sequence shown here is derived from an EMBL/GenBank/DDBJ whole genome shotgun (WGS) entry which is preliminary data.</text>
</comment>
<accession>A0AAN8IFE2</accession>
<evidence type="ECO:0000313" key="2">
    <source>
        <dbReference type="Proteomes" id="UP001331761"/>
    </source>
</evidence>
<gene>
    <name evidence="1" type="ORF">GCK32_005623</name>
</gene>
<dbReference type="Proteomes" id="UP001331761">
    <property type="component" value="Unassembled WGS sequence"/>
</dbReference>
<dbReference type="EMBL" id="WIXE01016521">
    <property type="protein sequence ID" value="KAK5972569.1"/>
    <property type="molecule type" value="Genomic_DNA"/>
</dbReference>
<protein>
    <submittedName>
        <fullName evidence="1">Uncharacterized protein</fullName>
    </submittedName>
</protein>
<dbReference type="AlphaFoldDB" id="A0AAN8IFE2"/>
<keyword evidence="2" id="KW-1185">Reference proteome</keyword>
<sequence>AVSVKPWTNLEHWTLLTFYKGDSKENWHARAAADMEATRKARIERRPKGFFTPAKCKEEFDRIMAEPCPSDVPTGADYSRTAVVDAWIKYFTEEDRKDAELFEELMQVKIRSYEERIMKVWGNRDSYKVEQLEKMLEEFKKEEDEVS</sequence>
<name>A0AAN8IFE2_TRICO</name>
<organism evidence="1 2">
    <name type="scientific">Trichostrongylus colubriformis</name>
    <name type="common">Black scour worm</name>
    <dbReference type="NCBI Taxonomy" id="6319"/>
    <lineage>
        <taxon>Eukaryota</taxon>
        <taxon>Metazoa</taxon>
        <taxon>Ecdysozoa</taxon>
        <taxon>Nematoda</taxon>
        <taxon>Chromadorea</taxon>
        <taxon>Rhabditida</taxon>
        <taxon>Rhabditina</taxon>
        <taxon>Rhabditomorpha</taxon>
        <taxon>Strongyloidea</taxon>
        <taxon>Trichostrongylidae</taxon>
        <taxon>Trichostrongylus</taxon>
    </lineage>
</organism>
<evidence type="ECO:0000313" key="1">
    <source>
        <dbReference type="EMBL" id="KAK5972569.1"/>
    </source>
</evidence>
<feature type="non-terminal residue" evidence="1">
    <location>
        <position position="1"/>
    </location>
</feature>
<reference evidence="1 2" key="1">
    <citation type="submission" date="2019-10" db="EMBL/GenBank/DDBJ databases">
        <title>Assembly and Annotation for the nematode Trichostrongylus colubriformis.</title>
        <authorList>
            <person name="Martin J."/>
        </authorList>
    </citation>
    <scope>NUCLEOTIDE SEQUENCE [LARGE SCALE GENOMIC DNA]</scope>
    <source>
        <strain evidence="1">G859</strain>
        <tissue evidence="1">Whole worm</tissue>
    </source>
</reference>
<proteinExistence type="predicted"/>